<reference evidence="4" key="1">
    <citation type="submission" date="2019-01" db="EMBL/GenBank/DDBJ databases">
        <authorList>
            <consortium name="Pathogen Informatics"/>
        </authorList>
    </citation>
    <scope>NUCLEOTIDE SEQUENCE [LARGE SCALE GENOMIC DNA]</scope>
    <source>
        <strain evidence="4">NCTC10172</strain>
    </source>
</reference>
<name>A0A449BJW0_9MOLU</name>
<keyword evidence="1" id="KW-1133">Transmembrane helix</keyword>
<dbReference type="Pfam" id="PF16403">
    <property type="entry name" value="Bact_surface_Ig-like"/>
    <property type="match status" value="1"/>
</dbReference>
<proteinExistence type="predicted"/>
<dbReference type="Proteomes" id="UP000290909">
    <property type="component" value="Chromosome"/>
</dbReference>
<feature type="chain" id="PRO_5018977766" description="Pesticidal crystal protein Cry22Aa Ig-like domain-containing protein" evidence="2">
    <location>
        <begin position="27"/>
        <end position="537"/>
    </location>
</feature>
<accession>A0A449BJW0</accession>
<dbReference type="STRING" id="1408416.GCA_000702765_00217"/>
<dbReference type="KEGG" id="ahk:NCTC10172_00779"/>
<feature type="transmembrane region" description="Helical" evidence="1">
    <location>
        <begin position="514"/>
        <end position="531"/>
    </location>
</feature>
<protein>
    <recommendedName>
        <fullName evidence="3">Pesticidal crystal protein Cry22Aa Ig-like domain-containing protein</fullName>
    </recommendedName>
</protein>
<dbReference type="InterPro" id="IPR032179">
    <property type="entry name" value="Cry22Aa_Ig-like"/>
</dbReference>
<dbReference type="PANTHER" id="PTHR24273">
    <property type="entry name" value="FI04643P-RELATED"/>
    <property type="match status" value="1"/>
</dbReference>
<dbReference type="InterPro" id="IPR013783">
    <property type="entry name" value="Ig-like_fold"/>
</dbReference>
<feature type="signal peptide" evidence="2">
    <location>
        <begin position="1"/>
        <end position="26"/>
    </location>
</feature>
<evidence type="ECO:0000259" key="3">
    <source>
        <dbReference type="Pfam" id="PF16403"/>
    </source>
</evidence>
<dbReference type="Gene3D" id="2.60.40.10">
    <property type="entry name" value="Immunoglobulins"/>
    <property type="match status" value="3"/>
</dbReference>
<keyword evidence="1" id="KW-0812">Transmembrane</keyword>
<keyword evidence="5" id="KW-1185">Reference proteome</keyword>
<evidence type="ECO:0000313" key="4">
    <source>
        <dbReference type="EMBL" id="VEU82756.1"/>
    </source>
</evidence>
<gene>
    <name evidence="4" type="ORF">NCTC10172_00779</name>
</gene>
<dbReference type="PANTHER" id="PTHR24273:SF32">
    <property type="entry name" value="HYALIN"/>
    <property type="match status" value="1"/>
</dbReference>
<dbReference type="AlphaFoldDB" id="A0A449BJW0"/>
<evidence type="ECO:0000256" key="1">
    <source>
        <dbReference type="SAM" id="Phobius"/>
    </source>
</evidence>
<keyword evidence="2" id="KW-0732">Signal</keyword>
<dbReference type="RefSeq" id="WP_035368367.1">
    <property type="nucleotide sequence ID" value="NZ_LR215050.1"/>
</dbReference>
<feature type="domain" description="Pesticidal crystal protein Cry22Aa Ig-like" evidence="3">
    <location>
        <begin position="151"/>
        <end position="226"/>
    </location>
</feature>
<evidence type="ECO:0000256" key="2">
    <source>
        <dbReference type="SAM" id="SignalP"/>
    </source>
</evidence>
<evidence type="ECO:0000313" key="5">
    <source>
        <dbReference type="Proteomes" id="UP000290909"/>
    </source>
</evidence>
<dbReference type="EMBL" id="LR215050">
    <property type="protein sequence ID" value="VEU82756.1"/>
    <property type="molecule type" value="Genomic_DNA"/>
</dbReference>
<sequence length="537" mass="58562">MKKTIHLILVLFSLLGVAMTTQKTFAAETYPLRVTINGQNYNASESMWIEMLDYSQQISFVANGIQYRTYAVGIYAQPYGGFMIELGDDLVMIDGVFNSITFVTYNPATASDGGFARFMSGMITEIPDAKSFTITATTSYIIPDNTRPAISGQETFVVSVDDPKPVSFFQGYLSAYDETDGNITNRITVKSENYTANSSTLGTYQITFSVKDTAQNESTLVVNVQVVDVTKPVITGNTSIADISYTQTWNINTFKSTLTVTDNVDNLNASNIVVESDGYTSNKTNLGTYTVVYSVTDSSGNKATFTKQVRVIDDVAPVFSGPTAITKPNNSILTVNDIKAQLSANDVKEGDKKAQITVKTDNYTGKGNITGSYTIVFEVKDSKGNTATHTVTVTVADNIPPVWYIQNGVSIKLISPATLTRQQILDLLVATGQLNINSTTQINFIIDEYTGHEDTAGFYSVTIGYSDSSGNEGIKNLDIEVVSNENTTPIVIEPEQNFFEKVGSFIKENPFETTLIGLGIVIIIGFGISALPKRRRY</sequence>
<organism evidence="4 5">
    <name type="scientific">Acholeplasma hippikon</name>
    <dbReference type="NCBI Taxonomy" id="264636"/>
    <lineage>
        <taxon>Bacteria</taxon>
        <taxon>Bacillati</taxon>
        <taxon>Mycoplasmatota</taxon>
        <taxon>Mollicutes</taxon>
        <taxon>Acholeplasmatales</taxon>
        <taxon>Acholeplasmataceae</taxon>
        <taxon>Acholeplasma</taxon>
    </lineage>
</organism>
<keyword evidence="1" id="KW-0472">Membrane</keyword>